<dbReference type="GO" id="GO:0030246">
    <property type="term" value="F:carbohydrate binding"/>
    <property type="evidence" value="ECO:0007669"/>
    <property type="project" value="InterPro"/>
</dbReference>
<dbReference type="EMBL" id="AWUE01014196">
    <property type="protein sequence ID" value="OMP04803.1"/>
    <property type="molecule type" value="Genomic_DNA"/>
</dbReference>
<feature type="domain" description="SUEL-type lectin" evidence="4">
    <location>
        <begin position="235"/>
        <end position="325"/>
    </location>
</feature>
<dbReference type="Pfam" id="PF02140">
    <property type="entry name" value="SUEL_Lectin"/>
    <property type="match status" value="1"/>
</dbReference>
<dbReference type="Proteomes" id="UP000187203">
    <property type="component" value="Unassembled WGS sequence"/>
</dbReference>
<dbReference type="OrthoDB" id="968238at2759"/>
<dbReference type="InterPro" id="IPR008979">
    <property type="entry name" value="Galactose-bd-like_sf"/>
</dbReference>
<dbReference type="Pfam" id="PF17834">
    <property type="entry name" value="GHD"/>
    <property type="match status" value="1"/>
</dbReference>
<dbReference type="GO" id="GO:0005975">
    <property type="term" value="P:carbohydrate metabolic process"/>
    <property type="evidence" value="ECO:0007669"/>
    <property type="project" value="InterPro"/>
</dbReference>
<evidence type="ECO:0000313" key="6">
    <source>
        <dbReference type="Proteomes" id="UP000187203"/>
    </source>
</evidence>
<keyword evidence="6" id="KW-1185">Reference proteome</keyword>
<accession>A0A1R3KCJ3</accession>
<comment type="caution">
    <text evidence="5">The sequence shown here is derived from an EMBL/GenBank/DDBJ whole genome shotgun (WGS) entry which is preliminary data.</text>
</comment>
<dbReference type="STRING" id="93759.A0A1R3KCJ3"/>
<protein>
    <recommendedName>
        <fullName evidence="4">SUEL-type lectin domain-containing protein</fullName>
    </recommendedName>
</protein>
<evidence type="ECO:0000256" key="2">
    <source>
        <dbReference type="ARBA" id="ARBA00022801"/>
    </source>
</evidence>
<evidence type="ECO:0000256" key="3">
    <source>
        <dbReference type="ARBA" id="ARBA00023295"/>
    </source>
</evidence>
<dbReference type="InterPro" id="IPR043159">
    <property type="entry name" value="Lectin_gal-bd_sf"/>
</dbReference>
<dbReference type="Gene3D" id="2.60.120.740">
    <property type="match status" value="1"/>
</dbReference>
<keyword evidence="2" id="KW-0378">Hydrolase</keyword>
<keyword evidence="1" id="KW-0732">Signal</keyword>
<dbReference type="AlphaFoldDB" id="A0A1R3KCJ3"/>
<dbReference type="Gene3D" id="2.60.120.260">
    <property type="entry name" value="Galactose-binding domain-like"/>
    <property type="match status" value="1"/>
</dbReference>
<dbReference type="PANTHER" id="PTHR23421">
    <property type="entry name" value="BETA-GALACTOSIDASE RELATED"/>
    <property type="match status" value="1"/>
</dbReference>
<proteinExistence type="predicted"/>
<sequence length="345" mass="37691">MAVAQNIGVPWIMCQQENAPQPMLTTYSDDITGERFCLLSNVNDTQDANIDLQQDGHYFVPAWSVTLLGGCNKEIYNTAKNYGAFFDTYSNGVTGPVGLTDKGQINIDLSSNTWNYKTIFTPPSGTDPVVLDLLGMGKGHAWVNGNSLGRFWPSKIADSNGCDEDCNYRGIYKQDVTLTKCVSDCGNPSQRWYHIPRSFLNCDDDNTLILFEEMGGNPSQVSFQTVSVGSVCASVDEGSKLEVTCQAGKIISEIKFASFGDPKGTCYSLALLQQGSCHAPQTMSIVEQACVGRETCSIDVSAAKFGSIDCGISVRKRLAVHALCENEILFYKKLKLKKLAQEKTL</sequence>
<dbReference type="Pfam" id="PF21467">
    <property type="entry name" value="BetaGal_gal-bd"/>
    <property type="match status" value="1"/>
</dbReference>
<evidence type="ECO:0000313" key="5">
    <source>
        <dbReference type="EMBL" id="OMP04803.1"/>
    </source>
</evidence>
<keyword evidence="3" id="KW-0326">Glycosidase</keyword>
<evidence type="ECO:0000256" key="1">
    <source>
        <dbReference type="ARBA" id="ARBA00022729"/>
    </source>
</evidence>
<evidence type="ECO:0000259" key="4">
    <source>
        <dbReference type="PROSITE" id="PS50228"/>
    </source>
</evidence>
<dbReference type="PROSITE" id="PS50228">
    <property type="entry name" value="SUEL_LECTIN"/>
    <property type="match status" value="1"/>
</dbReference>
<gene>
    <name evidence="5" type="ORF">COLO4_09283</name>
</gene>
<dbReference type="GO" id="GO:0004565">
    <property type="term" value="F:beta-galactosidase activity"/>
    <property type="evidence" value="ECO:0007669"/>
    <property type="project" value="UniProtKB-ARBA"/>
</dbReference>
<reference evidence="6" key="1">
    <citation type="submission" date="2013-09" db="EMBL/GenBank/DDBJ databases">
        <title>Corchorus olitorius genome sequencing.</title>
        <authorList>
            <person name="Alam M."/>
            <person name="Haque M.S."/>
            <person name="Islam M.S."/>
            <person name="Emdad E.M."/>
            <person name="Islam M.M."/>
            <person name="Ahmed B."/>
            <person name="Halim A."/>
            <person name="Hossen Q.M.M."/>
            <person name="Hossain M.Z."/>
            <person name="Ahmed R."/>
            <person name="Khan M.M."/>
            <person name="Islam R."/>
            <person name="Rashid M.M."/>
            <person name="Khan S.A."/>
            <person name="Rahman M.S."/>
            <person name="Alam M."/>
            <person name="Yahiya A.S."/>
            <person name="Khan M.S."/>
            <person name="Azam M.S."/>
            <person name="Haque T."/>
            <person name="Lashkar M.Z.H."/>
            <person name="Akhand A.I."/>
            <person name="Morshed G."/>
            <person name="Roy S."/>
            <person name="Uddin K.S."/>
            <person name="Rabeya T."/>
            <person name="Hossain A.S."/>
            <person name="Chowdhury A."/>
            <person name="Snigdha A.R."/>
            <person name="Mortoza M.S."/>
            <person name="Matin S.A."/>
            <person name="Hoque S.M.E."/>
            <person name="Islam M.K."/>
            <person name="Roy D.K."/>
            <person name="Haider R."/>
            <person name="Moosa M.M."/>
            <person name="Elias S.M."/>
            <person name="Hasan A.M."/>
            <person name="Jahan S."/>
            <person name="Shafiuddin M."/>
            <person name="Mahmood N."/>
            <person name="Shommy N.S."/>
        </authorList>
    </citation>
    <scope>NUCLEOTIDE SEQUENCE [LARGE SCALE GENOMIC DNA]</scope>
    <source>
        <strain evidence="6">cv. O-4</strain>
    </source>
</reference>
<name>A0A1R3KCJ3_9ROSI</name>
<dbReference type="SUPFAM" id="SSF49785">
    <property type="entry name" value="Galactose-binding domain-like"/>
    <property type="match status" value="1"/>
</dbReference>
<dbReference type="InterPro" id="IPR000922">
    <property type="entry name" value="Lectin_gal-bd_dom"/>
</dbReference>
<dbReference type="InterPro" id="IPR048913">
    <property type="entry name" value="BetaGal_gal-bd"/>
</dbReference>
<dbReference type="CDD" id="cd22842">
    <property type="entry name" value="Gal_Rha_Lectin_BGal"/>
    <property type="match status" value="1"/>
</dbReference>
<dbReference type="InterPro" id="IPR041392">
    <property type="entry name" value="GHD"/>
</dbReference>
<organism evidence="5 6">
    <name type="scientific">Corchorus olitorius</name>
    <dbReference type="NCBI Taxonomy" id="93759"/>
    <lineage>
        <taxon>Eukaryota</taxon>
        <taxon>Viridiplantae</taxon>
        <taxon>Streptophyta</taxon>
        <taxon>Embryophyta</taxon>
        <taxon>Tracheophyta</taxon>
        <taxon>Spermatophyta</taxon>
        <taxon>Magnoliopsida</taxon>
        <taxon>eudicotyledons</taxon>
        <taxon>Gunneridae</taxon>
        <taxon>Pentapetalae</taxon>
        <taxon>rosids</taxon>
        <taxon>malvids</taxon>
        <taxon>Malvales</taxon>
        <taxon>Malvaceae</taxon>
        <taxon>Grewioideae</taxon>
        <taxon>Apeibeae</taxon>
        <taxon>Corchorus</taxon>
    </lineage>
</organism>
<dbReference type="InterPro" id="IPR001944">
    <property type="entry name" value="Glycoside_Hdrlase_35"/>
</dbReference>